<proteinExistence type="predicted"/>
<gene>
    <name evidence="1" type="ORF">AVM11_18655</name>
</gene>
<keyword evidence="2" id="KW-1185">Reference proteome</keyword>
<dbReference type="AlphaFoldDB" id="A0A175Y263"/>
<evidence type="ECO:0000313" key="2">
    <source>
        <dbReference type="Proteomes" id="UP000078460"/>
    </source>
</evidence>
<evidence type="ECO:0000313" key="1">
    <source>
        <dbReference type="EMBL" id="KZB94525.1"/>
    </source>
</evidence>
<reference evidence="1" key="1">
    <citation type="submission" date="2016-03" db="EMBL/GenBank/DDBJ databases">
        <title>Sphingomonas melonis TY, whole genome shotgun sequencing.</title>
        <authorList>
            <person name="Wang H."/>
            <person name="Zhu P."/>
        </authorList>
    </citation>
    <scope>NUCLEOTIDE SEQUENCE [LARGE SCALE GENOMIC DNA]</scope>
    <source>
        <strain evidence="1">TY</strain>
    </source>
</reference>
<comment type="caution">
    <text evidence="1">The sequence shown here is derived from an EMBL/GenBank/DDBJ whole genome shotgun (WGS) entry which is preliminary data.</text>
</comment>
<accession>A0A175Y263</accession>
<organism evidence="1 2">
    <name type="scientific">Sphingomonas melonis TY</name>
    <dbReference type="NCBI Taxonomy" id="621456"/>
    <lineage>
        <taxon>Bacteria</taxon>
        <taxon>Pseudomonadati</taxon>
        <taxon>Pseudomonadota</taxon>
        <taxon>Alphaproteobacteria</taxon>
        <taxon>Sphingomonadales</taxon>
        <taxon>Sphingomonadaceae</taxon>
        <taxon>Sphingomonas</taxon>
    </lineage>
</organism>
<sequence>MMEVAMTITFRVENGNGILPPKAAIITPDQLGALRDLLAEQSQRLEFPMLAPIHGMTGDDAFDLEARVCHLALAVVSKCFDHDPDVIAILDEAQYLGRRVRIWQDQRGSDIKMRLSLTPDGAPQLTVADDSAMALLAGLGLDCANAGVIAMAELRDRLTNPRIRRRLDDDPAMATCVETLTAMAALKPVEGDHLLAWV</sequence>
<dbReference type="Proteomes" id="UP000078460">
    <property type="component" value="Unassembled WGS sequence"/>
</dbReference>
<dbReference type="EMBL" id="LQCK02000031">
    <property type="protein sequence ID" value="KZB94525.1"/>
    <property type="molecule type" value="Genomic_DNA"/>
</dbReference>
<dbReference type="RefSeq" id="WP_062127242.1">
    <property type="nucleotide sequence ID" value="NZ_LQCK02000031.1"/>
</dbReference>
<protein>
    <submittedName>
        <fullName evidence="1">Uncharacterized protein</fullName>
    </submittedName>
</protein>
<name>A0A175Y263_9SPHN</name>